<evidence type="ECO:0000256" key="4">
    <source>
        <dbReference type="RuleBase" id="RU003744"/>
    </source>
</evidence>
<dbReference type="PANTHER" id="PTHR30085:SF6">
    <property type="entry name" value="ABC TRANSPORTER GLUTAMINE-BINDING PROTEIN GLNH"/>
    <property type="match status" value="1"/>
</dbReference>
<feature type="chain" id="PRO_5032851675" evidence="5">
    <location>
        <begin position="27"/>
        <end position="277"/>
    </location>
</feature>
<evidence type="ECO:0000313" key="8">
    <source>
        <dbReference type="Proteomes" id="UP000593875"/>
    </source>
</evidence>
<evidence type="ECO:0000256" key="3">
    <source>
        <dbReference type="ARBA" id="ARBA00022729"/>
    </source>
</evidence>
<dbReference type="Proteomes" id="UP000593875">
    <property type="component" value="Chromosome"/>
</dbReference>
<comment type="similarity">
    <text evidence="1 4">Belongs to the bacterial solute-binding protein 3 family.</text>
</comment>
<dbReference type="AlphaFoldDB" id="A0A7L9U106"/>
<sequence length="277" mass="29505">MATRRTLLACAIALSAQLALAGGAHADQLADIRKKGEIVFGVLGTDEPNSFIDPKTRELVGYEVDLAKAVAKKIGVKPVFRQMSVAARIPELQQGHVDVLAATLTHNKERESQVDFALTHFVTGSKVMVRAAGGVTALPQLAGKKVVTVRGGTQETNIRAAVPTATIVTFENTQQAFQALQQGKGIAYVNDESSLLADYGKLGPGAKNFTILPNSIGVESIALGLRKGEKSLKAVVDATLRELETSGAANALFNKWYGPGTRPNMTKRTFSIHTDKI</sequence>
<dbReference type="Pfam" id="PF00497">
    <property type="entry name" value="SBP_bac_3"/>
    <property type="match status" value="1"/>
</dbReference>
<evidence type="ECO:0000259" key="6">
    <source>
        <dbReference type="SMART" id="SM00062"/>
    </source>
</evidence>
<dbReference type="SUPFAM" id="SSF53850">
    <property type="entry name" value="Periplasmic binding protein-like II"/>
    <property type="match status" value="1"/>
</dbReference>
<protein>
    <submittedName>
        <fullName evidence="7">ABC transporter substrate-binding protein</fullName>
    </submittedName>
</protein>
<dbReference type="CDD" id="cd13689">
    <property type="entry name" value="PBP2_BsGlnH"/>
    <property type="match status" value="1"/>
</dbReference>
<dbReference type="GO" id="GO:0006865">
    <property type="term" value="P:amino acid transport"/>
    <property type="evidence" value="ECO:0007669"/>
    <property type="project" value="TreeGrafter"/>
</dbReference>
<dbReference type="RefSeq" id="WP_193685727.1">
    <property type="nucleotide sequence ID" value="NZ_CP062941.1"/>
</dbReference>
<evidence type="ECO:0000256" key="1">
    <source>
        <dbReference type="ARBA" id="ARBA00010333"/>
    </source>
</evidence>
<dbReference type="GO" id="GO:0005576">
    <property type="term" value="C:extracellular region"/>
    <property type="evidence" value="ECO:0007669"/>
    <property type="project" value="TreeGrafter"/>
</dbReference>
<feature type="domain" description="Solute-binding protein family 3/N-terminal" evidence="6">
    <location>
        <begin position="37"/>
        <end position="260"/>
    </location>
</feature>
<feature type="signal peptide" evidence="5">
    <location>
        <begin position="1"/>
        <end position="26"/>
    </location>
</feature>
<dbReference type="EMBL" id="CP062941">
    <property type="protein sequence ID" value="QOL48684.1"/>
    <property type="molecule type" value="Genomic_DNA"/>
</dbReference>
<dbReference type="InterPro" id="IPR018313">
    <property type="entry name" value="SBP_3_CS"/>
</dbReference>
<keyword evidence="8" id="KW-1185">Reference proteome</keyword>
<keyword evidence="2" id="KW-0813">Transport</keyword>
<dbReference type="PANTHER" id="PTHR30085">
    <property type="entry name" value="AMINO ACID ABC TRANSPORTER PERMEASE"/>
    <property type="match status" value="1"/>
</dbReference>
<dbReference type="PROSITE" id="PS51318">
    <property type="entry name" value="TAT"/>
    <property type="match status" value="1"/>
</dbReference>
<evidence type="ECO:0000256" key="5">
    <source>
        <dbReference type="SAM" id="SignalP"/>
    </source>
</evidence>
<dbReference type="KEGG" id="mlir:LPB04_17195"/>
<dbReference type="InterPro" id="IPR006311">
    <property type="entry name" value="TAT_signal"/>
</dbReference>
<dbReference type="InterPro" id="IPR001638">
    <property type="entry name" value="Solute-binding_3/MltF_N"/>
</dbReference>
<evidence type="ECO:0000256" key="2">
    <source>
        <dbReference type="ARBA" id="ARBA00022448"/>
    </source>
</evidence>
<reference evidence="7 8" key="1">
    <citation type="submission" date="2020-10" db="EMBL/GenBank/DDBJ databases">
        <title>Genome sequencing of Massilia sp. LPB0304.</title>
        <authorList>
            <person name="Kim J."/>
        </authorList>
    </citation>
    <scope>NUCLEOTIDE SEQUENCE [LARGE SCALE GENOMIC DNA]</scope>
    <source>
        <strain evidence="7 8">LPB0304</strain>
    </source>
</reference>
<name>A0A7L9U106_9BURK</name>
<gene>
    <name evidence="7" type="ORF">LPB04_17195</name>
</gene>
<evidence type="ECO:0000313" key="7">
    <source>
        <dbReference type="EMBL" id="QOL48684.1"/>
    </source>
</evidence>
<dbReference type="GO" id="GO:0030288">
    <property type="term" value="C:outer membrane-bounded periplasmic space"/>
    <property type="evidence" value="ECO:0007669"/>
    <property type="project" value="TreeGrafter"/>
</dbReference>
<dbReference type="Gene3D" id="3.40.190.10">
    <property type="entry name" value="Periplasmic binding protein-like II"/>
    <property type="match status" value="2"/>
</dbReference>
<dbReference type="InterPro" id="IPR051455">
    <property type="entry name" value="Bact_solute-bind_prot3"/>
</dbReference>
<keyword evidence="3 5" id="KW-0732">Signal</keyword>
<accession>A0A7L9U106</accession>
<dbReference type="SMART" id="SM00062">
    <property type="entry name" value="PBPb"/>
    <property type="match status" value="1"/>
</dbReference>
<organism evidence="7 8">
    <name type="scientific">Massilia litorea</name>
    <dbReference type="NCBI Taxonomy" id="2769491"/>
    <lineage>
        <taxon>Bacteria</taxon>
        <taxon>Pseudomonadati</taxon>
        <taxon>Pseudomonadota</taxon>
        <taxon>Betaproteobacteria</taxon>
        <taxon>Burkholderiales</taxon>
        <taxon>Oxalobacteraceae</taxon>
        <taxon>Telluria group</taxon>
        <taxon>Massilia</taxon>
    </lineage>
</organism>
<dbReference type="PROSITE" id="PS01039">
    <property type="entry name" value="SBP_BACTERIAL_3"/>
    <property type="match status" value="1"/>
</dbReference>
<proteinExistence type="inferred from homology"/>